<dbReference type="Pfam" id="PF21597">
    <property type="entry name" value="TetR_C_43"/>
    <property type="match status" value="1"/>
</dbReference>
<dbReference type="InterPro" id="IPR049445">
    <property type="entry name" value="TetR_SbtR-like_C"/>
</dbReference>
<evidence type="ECO:0000256" key="4">
    <source>
        <dbReference type="PROSITE-ProRule" id="PRU00335"/>
    </source>
</evidence>
<keyword evidence="8" id="KW-1185">Reference proteome</keyword>
<evidence type="ECO:0000256" key="1">
    <source>
        <dbReference type="ARBA" id="ARBA00023015"/>
    </source>
</evidence>
<dbReference type="SUPFAM" id="SSF46689">
    <property type="entry name" value="Homeodomain-like"/>
    <property type="match status" value="1"/>
</dbReference>
<keyword evidence="3" id="KW-0804">Transcription</keyword>
<protein>
    <submittedName>
        <fullName evidence="7">Transcriptional regulator, TetR family</fullName>
    </submittedName>
</protein>
<dbReference type="Gene3D" id="1.10.357.10">
    <property type="entry name" value="Tetracycline Repressor, domain 2"/>
    <property type="match status" value="1"/>
</dbReference>
<evidence type="ECO:0000256" key="3">
    <source>
        <dbReference type="ARBA" id="ARBA00023163"/>
    </source>
</evidence>
<dbReference type="GO" id="GO:0000976">
    <property type="term" value="F:transcription cis-regulatory region binding"/>
    <property type="evidence" value="ECO:0007669"/>
    <property type="project" value="TreeGrafter"/>
</dbReference>
<organism evidence="7 8">
    <name type="scientific">Goodfellowiella coeruleoviolacea</name>
    <dbReference type="NCBI Taxonomy" id="334858"/>
    <lineage>
        <taxon>Bacteria</taxon>
        <taxon>Bacillati</taxon>
        <taxon>Actinomycetota</taxon>
        <taxon>Actinomycetes</taxon>
        <taxon>Pseudonocardiales</taxon>
        <taxon>Pseudonocardiaceae</taxon>
        <taxon>Goodfellowiella</taxon>
    </lineage>
</organism>
<dbReference type="PROSITE" id="PS50977">
    <property type="entry name" value="HTH_TETR_2"/>
    <property type="match status" value="1"/>
</dbReference>
<evidence type="ECO:0000256" key="5">
    <source>
        <dbReference type="SAM" id="MobiDB-lite"/>
    </source>
</evidence>
<name>A0AAE3KIR2_9PSEU</name>
<feature type="region of interest" description="Disordered" evidence="5">
    <location>
        <begin position="1"/>
        <end position="26"/>
    </location>
</feature>
<dbReference type="Proteomes" id="UP001206128">
    <property type="component" value="Unassembled WGS sequence"/>
</dbReference>
<dbReference type="Pfam" id="PF00440">
    <property type="entry name" value="TetR_N"/>
    <property type="match status" value="1"/>
</dbReference>
<sequence>MPPPSAESGAPARGASRKPRADAERNRARVLAAARELFTARGDEVQMPDVARAAGVGIGTVYRHFPSRTALIAAAGEQRHAEIVEFARAECLTRSDAAEGLAAYLHRIGEVLAADRGLSAPVEAAFGSTEPTGEVQAEGLRVAGDLLARAKAQGAVRADVEVTDLNMIACGLAAIIRTGSGDWRRYLRIACAGLRP</sequence>
<comment type="caution">
    <text evidence="7">The sequence shown here is derived from an EMBL/GenBank/DDBJ whole genome shotgun (WGS) entry which is preliminary data.</text>
</comment>
<dbReference type="PANTHER" id="PTHR30055">
    <property type="entry name" value="HTH-TYPE TRANSCRIPTIONAL REGULATOR RUTR"/>
    <property type="match status" value="1"/>
</dbReference>
<dbReference type="RefSeq" id="WP_253776821.1">
    <property type="nucleotide sequence ID" value="NZ_JAMTCK010000015.1"/>
</dbReference>
<keyword evidence="2 4" id="KW-0238">DNA-binding</keyword>
<dbReference type="PANTHER" id="PTHR30055:SF234">
    <property type="entry name" value="HTH-TYPE TRANSCRIPTIONAL REGULATOR BETI"/>
    <property type="match status" value="1"/>
</dbReference>
<feature type="domain" description="HTH tetR-type" evidence="6">
    <location>
        <begin position="24"/>
        <end position="83"/>
    </location>
</feature>
<evidence type="ECO:0000256" key="2">
    <source>
        <dbReference type="ARBA" id="ARBA00023125"/>
    </source>
</evidence>
<dbReference type="InterPro" id="IPR009057">
    <property type="entry name" value="Homeodomain-like_sf"/>
</dbReference>
<evidence type="ECO:0000313" key="7">
    <source>
        <dbReference type="EMBL" id="MCP2168725.1"/>
    </source>
</evidence>
<feature type="DNA-binding region" description="H-T-H motif" evidence="4">
    <location>
        <begin position="46"/>
        <end position="65"/>
    </location>
</feature>
<evidence type="ECO:0000259" key="6">
    <source>
        <dbReference type="PROSITE" id="PS50977"/>
    </source>
</evidence>
<dbReference type="InterPro" id="IPR050109">
    <property type="entry name" value="HTH-type_TetR-like_transc_reg"/>
</dbReference>
<reference evidence="7" key="1">
    <citation type="submission" date="2022-06" db="EMBL/GenBank/DDBJ databases">
        <title>Genomic Encyclopedia of Archaeal and Bacterial Type Strains, Phase II (KMG-II): from individual species to whole genera.</title>
        <authorList>
            <person name="Goeker M."/>
        </authorList>
    </citation>
    <scope>NUCLEOTIDE SEQUENCE</scope>
    <source>
        <strain evidence="7">DSM 43935</strain>
    </source>
</reference>
<evidence type="ECO:0000313" key="8">
    <source>
        <dbReference type="Proteomes" id="UP001206128"/>
    </source>
</evidence>
<dbReference type="InterPro" id="IPR001647">
    <property type="entry name" value="HTH_TetR"/>
</dbReference>
<dbReference type="EMBL" id="JAMTCK010000015">
    <property type="protein sequence ID" value="MCP2168725.1"/>
    <property type="molecule type" value="Genomic_DNA"/>
</dbReference>
<dbReference type="InterPro" id="IPR036271">
    <property type="entry name" value="Tet_transcr_reg_TetR-rel_C_sf"/>
</dbReference>
<dbReference type="PRINTS" id="PR00455">
    <property type="entry name" value="HTHTETR"/>
</dbReference>
<dbReference type="AlphaFoldDB" id="A0AAE3KIR2"/>
<dbReference type="GO" id="GO:0003700">
    <property type="term" value="F:DNA-binding transcription factor activity"/>
    <property type="evidence" value="ECO:0007669"/>
    <property type="project" value="TreeGrafter"/>
</dbReference>
<proteinExistence type="predicted"/>
<keyword evidence="1" id="KW-0805">Transcription regulation</keyword>
<accession>A0AAE3KIR2</accession>
<dbReference type="SUPFAM" id="SSF48498">
    <property type="entry name" value="Tetracyclin repressor-like, C-terminal domain"/>
    <property type="match status" value="1"/>
</dbReference>
<gene>
    <name evidence="7" type="ORF">LX83_005603</name>
</gene>